<dbReference type="Proteomes" id="UP000252415">
    <property type="component" value="Unassembled WGS sequence"/>
</dbReference>
<organism evidence="2 3">
    <name type="scientific">Paenibacillus prosopidis</name>
    <dbReference type="NCBI Taxonomy" id="630520"/>
    <lineage>
        <taxon>Bacteria</taxon>
        <taxon>Bacillati</taxon>
        <taxon>Bacillota</taxon>
        <taxon>Bacilli</taxon>
        <taxon>Bacillales</taxon>
        <taxon>Paenibacillaceae</taxon>
        <taxon>Paenibacillus</taxon>
    </lineage>
</organism>
<name>A0A368W7H7_9BACL</name>
<gene>
    <name evidence="2" type="ORF">DFP97_10111</name>
</gene>
<feature type="transmembrane region" description="Helical" evidence="1">
    <location>
        <begin position="5"/>
        <end position="26"/>
    </location>
</feature>
<keyword evidence="1" id="KW-1133">Transmembrane helix</keyword>
<comment type="caution">
    <text evidence="2">The sequence shown here is derived from an EMBL/GenBank/DDBJ whole genome shotgun (WGS) entry which is preliminary data.</text>
</comment>
<reference evidence="2 3" key="1">
    <citation type="submission" date="2018-07" db="EMBL/GenBank/DDBJ databases">
        <title>Genomic Encyclopedia of Type Strains, Phase III (KMG-III): the genomes of soil and plant-associated and newly described type strains.</title>
        <authorList>
            <person name="Whitman W."/>
        </authorList>
    </citation>
    <scope>NUCLEOTIDE SEQUENCE [LARGE SCALE GENOMIC DNA]</scope>
    <source>
        <strain evidence="2 3">CECT 7506</strain>
    </source>
</reference>
<dbReference type="EMBL" id="QPJD01000001">
    <property type="protein sequence ID" value="RCW51671.1"/>
    <property type="molecule type" value="Genomic_DNA"/>
</dbReference>
<evidence type="ECO:0000313" key="3">
    <source>
        <dbReference type="Proteomes" id="UP000252415"/>
    </source>
</evidence>
<dbReference type="AlphaFoldDB" id="A0A368W7H7"/>
<evidence type="ECO:0000313" key="2">
    <source>
        <dbReference type="EMBL" id="RCW51671.1"/>
    </source>
</evidence>
<accession>A0A368W7H7</accession>
<keyword evidence="3" id="KW-1185">Reference proteome</keyword>
<protein>
    <submittedName>
        <fullName evidence="2">Uncharacterized protein</fullName>
    </submittedName>
</protein>
<keyword evidence="1" id="KW-0472">Membrane</keyword>
<keyword evidence="1" id="KW-0812">Transmembrane</keyword>
<evidence type="ECO:0000256" key="1">
    <source>
        <dbReference type="SAM" id="Phobius"/>
    </source>
</evidence>
<proteinExistence type="predicted"/>
<feature type="transmembrane region" description="Helical" evidence="1">
    <location>
        <begin position="32"/>
        <end position="50"/>
    </location>
</feature>
<sequence>MKIRLLEVLICIVQGFFSGLILSGTGRHIEEGGIEILLGCIFWISVFSYIRNR</sequence>